<comment type="caution">
    <text evidence="13">The sequence shown here is derived from an EMBL/GenBank/DDBJ whole genome shotgun (WGS) entry which is preliminary data.</text>
</comment>
<keyword evidence="7" id="KW-0175">Coiled coil</keyword>
<keyword evidence="8" id="KW-0812">Transmembrane</keyword>
<dbReference type="InterPro" id="IPR003661">
    <property type="entry name" value="HisK_dim/P_dom"/>
</dbReference>
<evidence type="ECO:0000256" key="5">
    <source>
        <dbReference type="ARBA" id="ARBA00022777"/>
    </source>
</evidence>
<dbReference type="InterPro" id="IPR036890">
    <property type="entry name" value="HATPase_C_sf"/>
</dbReference>
<dbReference type="SUPFAM" id="SSF47384">
    <property type="entry name" value="Homodimeric domain of signal transducing histidine kinase"/>
    <property type="match status" value="1"/>
</dbReference>
<dbReference type="EC" id="2.7.13.3" evidence="2"/>
<dbReference type="PROSITE" id="PS50112">
    <property type="entry name" value="PAS"/>
    <property type="match status" value="2"/>
</dbReference>
<dbReference type="InterPro" id="IPR004358">
    <property type="entry name" value="Sig_transdc_His_kin-like_C"/>
</dbReference>
<dbReference type="GO" id="GO:0009927">
    <property type="term" value="F:histidine phosphotransfer kinase activity"/>
    <property type="evidence" value="ECO:0007669"/>
    <property type="project" value="TreeGrafter"/>
</dbReference>
<feature type="domain" description="PAC" evidence="12">
    <location>
        <begin position="616"/>
        <end position="668"/>
    </location>
</feature>
<dbReference type="InParanoid" id="A0A146G7C2"/>
<dbReference type="SMART" id="SM00091">
    <property type="entry name" value="PAS"/>
    <property type="match status" value="3"/>
</dbReference>
<sequence>MGLGGWVLENEILKRVIPGWVTMKVTTAIALVMCAFALFLSLSETRFRAVRMLVRIIGAAVGCFGLLVIAEYVFGLDLGFDSVFFRENFTPEWTVRGRPSPSTALNFVLVGTAFFLINGAGFRRNIQVVKSLGFTVAAIGFIAIAGYLGEAFFGYRGWIYTGMAFHTALSFFMLGLGLVILTLLNDELRWSVSIPTTLVFFSGLGLMVLAAEMTYAHTRHLYDTSTMLTHREEVLKELQEVEKGISNLQGEERNFLITADETFLGGRPEAVSAIWGNLQELKSLTGDNPLQQARVLEVGVLLSRWLTAEDAAISARRSEGLDAAVESLKNGGSMIYRQNIEAMLASMEGEEIRLRGGDRSVMRDVAADTFLLLPLEAFLGSAIFLVALFSLDAGLRKRDQAERHLREALKKETDLRNAIGEHAIVAITDTQGRIEFINDKFCLISGYSREELIGQDHRIINSGHHPHEFFRDLWAVIQQGNVWKGEIKNRAKDGSAYWVAATIVPFLGEDDRPTHFVGILTDITQLKVAEESLRHSEACLAQERTLLRTLLDTIPDLIFIKDQNCAFAYCNKAFEEFFGKTSEELKGLVNKDVFPPEHAAMAQSLEMQILETLQSQRSEKTIVSTTGRRMVVETVRSPLSDAAGNCIGLVGISRDITDRRLSEARVRALLERLRIALQASGAGIWELDLCVDEAVWDDQMFALYGVAPDMAEKGILRWYRRMHPDDIDVCKRTMDDVRSAGKDIFEVDFRIFRSDNGELRFIRSNGIVKRNETGEVIKVIGSNRDVTEERKREQELADAVALQKNLVARAQEGEKAKGQFLATMSHELRTPMNGILGFIQLLGDTPGLSRVANEYTAIIRESAESLLRILDDILDFSRMDAGRLVLESKTFSPRQLVTDVHRLMVKQAEDRGLRFEMMVADTVPDRVKGDPGRIRQILLNLIGNAIKFTPAGSVTLEVLPTRPEDLPPERADLTCFDFRVKDTGIGISQEKLAILFKPFVQGDSSISRRFGGTGLGLSISRKLAECMGGSIFVQSEEGQGSCFTARLHLESAPDEPEAICLSAMEALDVTFAQRHPLNVMVVEDDRINLLLIQSLLRRLGYESSAAENGKDAIGLYQSEKPNCILTDLQMPVMDGVELTREIRSMEKLERGCRGVAVIAVTANILPSDRQLCASAGMDDYLNKPIKVEALASVLAEASRQVGGNL</sequence>
<dbReference type="PROSITE" id="PS50109">
    <property type="entry name" value="HIS_KIN"/>
    <property type="match status" value="1"/>
</dbReference>
<dbReference type="EMBL" id="BDCO01000002">
    <property type="protein sequence ID" value="GAT33615.1"/>
    <property type="molecule type" value="Genomic_DNA"/>
</dbReference>
<dbReference type="InterPro" id="IPR035965">
    <property type="entry name" value="PAS-like_dom_sf"/>
</dbReference>
<dbReference type="InterPro" id="IPR001789">
    <property type="entry name" value="Sig_transdc_resp-reg_receiver"/>
</dbReference>
<dbReference type="Pfam" id="PF13426">
    <property type="entry name" value="PAS_9"/>
    <property type="match status" value="1"/>
</dbReference>
<feature type="transmembrane region" description="Helical" evidence="8">
    <location>
        <begin position="52"/>
        <end position="74"/>
    </location>
</feature>
<dbReference type="Pfam" id="PF08448">
    <property type="entry name" value="PAS_4"/>
    <property type="match status" value="1"/>
</dbReference>
<keyword evidence="8" id="KW-0472">Membrane</keyword>
<feature type="domain" description="PAC" evidence="12">
    <location>
        <begin position="745"/>
        <end position="798"/>
    </location>
</feature>
<evidence type="ECO:0000256" key="3">
    <source>
        <dbReference type="ARBA" id="ARBA00022553"/>
    </source>
</evidence>
<name>A0A146G7C2_TERSA</name>
<evidence type="ECO:0000256" key="8">
    <source>
        <dbReference type="SAM" id="Phobius"/>
    </source>
</evidence>
<dbReference type="FunFam" id="3.30.565.10:FF:000010">
    <property type="entry name" value="Sensor histidine kinase RcsC"/>
    <property type="match status" value="1"/>
</dbReference>
<evidence type="ECO:0000259" key="9">
    <source>
        <dbReference type="PROSITE" id="PS50109"/>
    </source>
</evidence>
<dbReference type="SMART" id="SM00448">
    <property type="entry name" value="REC"/>
    <property type="match status" value="1"/>
</dbReference>
<dbReference type="GO" id="GO:0005886">
    <property type="term" value="C:plasma membrane"/>
    <property type="evidence" value="ECO:0007669"/>
    <property type="project" value="TreeGrafter"/>
</dbReference>
<dbReference type="PRINTS" id="PR00344">
    <property type="entry name" value="BCTRLSENSOR"/>
</dbReference>
<dbReference type="CDD" id="cd16922">
    <property type="entry name" value="HATPase_EvgS-ArcB-TorS-like"/>
    <property type="match status" value="1"/>
</dbReference>
<evidence type="ECO:0000256" key="2">
    <source>
        <dbReference type="ARBA" id="ARBA00012438"/>
    </source>
</evidence>
<dbReference type="Gene3D" id="3.30.450.20">
    <property type="entry name" value="PAS domain"/>
    <property type="match status" value="3"/>
</dbReference>
<evidence type="ECO:0000259" key="10">
    <source>
        <dbReference type="PROSITE" id="PS50110"/>
    </source>
</evidence>
<dbReference type="Gene3D" id="2.10.70.100">
    <property type="match status" value="1"/>
</dbReference>
<keyword evidence="4" id="KW-0808">Transferase</keyword>
<feature type="transmembrane region" description="Helical" evidence="8">
    <location>
        <begin position="159"/>
        <end position="184"/>
    </location>
</feature>
<dbReference type="SUPFAM" id="SSF52172">
    <property type="entry name" value="CheY-like"/>
    <property type="match status" value="1"/>
</dbReference>
<evidence type="ECO:0000256" key="6">
    <source>
        <dbReference type="PROSITE-ProRule" id="PRU00169"/>
    </source>
</evidence>
<dbReference type="CDD" id="cd17546">
    <property type="entry name" value="REC_hyHK_CKI1_RcsC-like"/>
    <property type="match status" value="1"/>
</dbReference>
<dbReference type="InterPro" id="IPR013655">
    <property type="entry name" value="PAS_fold_3"/>
</dbReference>
<dbReference type="Pfam" id="PF02518">
    <property type="entry name" value="HATPase_c"/>
    <property type="match status" value="1"/>
</dbReference>
<feature type="transmembrane region" description="Helical" evidence="8">
    <location>
        <begin position="196"/>
        <end position="216"/>
    </location>
</feature>
<evidence type="ECO:0000313" key="13">
    <source>
        <dbReference type="EMBL" id="GAT33615.1"/>
    </source>
</evidence>
<dbReference type="Pfam" id="PF05227">
    <property type="entry name" value="CHASE3"/>
    <property type="match status" value="1"/>
</dbReference>
<dbReference type="InterPro" id="IPR000700">
    <property type="entry name" value="PAS-assoc_C"/>
</dbReference>
<reference evidence="14" key="1">
    <citation type="journal article" date="2017" name="Genome Announc.">
        <title>Draft Genome Sequence of Terrimicrobium sacchariphilum NM-5T, a Facultative Anaerobic Soil Bacterium of the Class Spartobacteria.</title>
        <authorList>
            <person name="Qiu Y.L."/>
            <person name="Tourlousse D.M."/>
            <person name="Matsuura N."/>
            <person name="Ohashi A."/>
            <person name="Sekiguchi Y."/>
        </authorList>
    </citation>
    <scope>NUCLEOTIDE SEQUENCE [LARGE SCALE GENOMIC DNA]</scope>
    <source>
        <strain evidence="14">NM-5</strain>
    </source>
</reference>
<dbReference type="InterPro" id="IPR001610">
    <property type="entry name" value="PAC"/>
</dbReference>
<feature type="domain" description="Response regulatory" evidence="10">
    <location>
        <begin position="1078"/>
        <end position="1198"/>
    </location>
</feature>
<keyword evidence="3 6" id="KW-0597">Phosphoprotein</keyword>
<dbReference type="InterPro" id="IPR011006">
    <property type="entry name" value="CheY-like_superfamily"/>
</dbReference>
<evidence type="ECO:0000259" key="11">
    <source>
        <dbReference type="PROSITE" id="PS50112"/>
    </source>
</evidence>
<keyword evidence="8" id="KW-1133">Transmembrane helix</keyword>
<evidence type="ECO:0000313" key="14">
    <source>
        <dbReference type="Proteomes" id="UP000076023"/>
    </source>
</evidence>
<gene>
    <name evidence="13" type="ORF">TSACC_22032</name>
</gene>
<dbReference type="InterPro" id="IPR003594">
    <property type="entry name" value="HATPase_dom"/>
</dbReference>
<feature type="transmembrane region" description="Helical" evidence="8">
    <location>
        <begin position="103"/>
        <end position="120"/>
    </location>
</feature>
<dbReference type="AlphaFoldDB" id="A0A146G7C2"/>
<dbReference type="PROSITE" id="PS50113">
    <property type="entry name" value="PAC"/>
    <property type="match status" value="3"/>
</dbReference>
<dbReference type="InterPro" id="IPR007891">
    <property type="entry name" value="CHASE3"/>
</dbReference>
<feature type="coiled-coil region" evidence="7">
    <location>
        <begin position="391"/>
        <end position="418"/>
    </location>
</feature>
<dbReference type="GO" id="GO:0000155">
    <property type="term" value="F:phosphorelay sensor kinase activity"/>
    <property type="evidence" value="ECO:0007669"/>
    <property type="project" value="InterPro"/>
</dbReference>
<dbReference type="NCBIfam" id="TIGR00229">
    <property type="entry name" value="sensory_box"/>
    <property type="match status" value="2"/>
</dbReference>
<keyword evidence="5" id="KW-0418">Kinase</keyword>
<feature type="domain" description="PAS" evidence="11">
    <location>
        <begin position="543"/>
        <end position="616"/>
    </location>
</feature>
<dbReference type="InterPro" id="IPR005467">
    <property type="entry name" value="His_kinase_dom"/>
</dbReference>
<dbReference type="InterPro" id="IPR000014">
    <property type="entry name" value="PAS"/>
</dbReference>
<evidence type="ECO:0000256" key="1">
    <source>
        <dbReference type="ARBA" id="ARBA00000085"/>
    </source>
</evidence>
<dbReference type="CDD" id="cd19410">
    <property type="entry name" value="HK9-like_sensor"/>
    <property type="match status" value="1"/>
</dbReference>
<keyword evidence="14" id="KW-1185">Reference proteome</keyword>
<dbReference type="InterPro" id="IPR013656">
    <property type="entry name" value="PAS_4"/>
</dbReference>
<evidence type="ECO:0000259" key="12">
    <source>
        <dbReference type="PROSITE" id="PS50113"/>
    </source>
</evidence>
<dbReference type="PANTHER" id="PTHR43047">
    <property type="entry name" value="TWO-COMPONENT HISTIDINE PROTEIN KINASE"/>
    <property type="match status" value="1"/>
</dbReference>
<dbReference type="Proteomes" id="UP000076023">
    <property type="component" value="Unassembled WGS sequence"/>
</dbReference>
<feature type="modified residue" description="4-aspartylphosphate" evidence="6">
    <location>
        <position position="1127"/>
    </location>
</feature>
<evidence type="ECO:0000256" key="4">
    <source>
        <dbReference type="ARBA" id="ARBA00022679"/>
    </source>
</evidence>
<dbReference type="PANTHER" id="PTHR43047:SF72">
    <property type="entry name" value="OSMOSENSING HISTIDINE PROTEIN KINASE SLN1"/>
    <property type="match status" value="1"/>
</dbReference>
<dbReference type="SMART" id="SM00387">
    <property type="entry name" value="HATPase_c"/>
    <property type="match status" value="1"/>
</dbReference>
<feature type="transmembrane region" description="Helical" evidence="8">
    <location>
        <begin position="20"/>
        <end position="40"/>
    </location>
</feature>
<organism evidence="13 14">
    <name type="scientific">Terrimicrobium sacchariphilum</name>
    <dbReference type="NCBI Taxonomy" id="690879"/>
    <lineage>
        <taxon>Bacteria</taxon>
        <taxon>Pseudomonadati</taxon>
        <taxon>Verrucomicrobiota</taxon>
        <taxon>Terrimicrobiia</taxon>
        <taxon>Terrimicrobiales</taxon>
        <taxon>Terrimicrobiaceae</taxon>
        <taxon>Terrimicrobium</taxon>
    </lineage>
</organism>
<feature type="domain" description="PAC" evidence="12">
    <location>
        <begin position="483"/>
        <end position="535"/>
    </location>
</feature>
<evidence type="ECO:0000256" key="7">
    <source>
        <dbReference type="SAM" id="Coils"/>
    </source>
</evidence>
<dbReference type="Pfam" id="PF00512">
    <property type="entry name" value="HisKA"/>
    <property type="match status" value="1"/>
</dbReference>
<proteinExistence type="predicted"/>
<comment type="catalytic activity">
    <reaction evidence="1">
        <text>ATP + protein L-histidine = ADP + protein N-phospho-L-histidine.</text>
        <dbReference type="EC" id="2.7.13.3"/>
    </reaction>
</comment>
<protein>
    <recommendedName>
        <fullName evidence="2">histidine kinase</fullName>
        <ecNumber evidence="2">2.7.13.3</ecNumber>
    </recommendedName>
</protein>
<dbReference type="SMART" id="SM00086">
    <property type="entry name" value="PAC"/>
    <property type="match status" value="3"/>
</dbReference>
<dbReference type="FunCoup" id="A0A146G7C2">
    <property type="interactions" value="185"/>
</dbReference>
<dbReference type="Gene3D" id="3.40.50.2300">
    <property type="match status" value="1"/>
</dbReference>
<dbReference type="PROSITE" id="PS50110">
    <property type="entry name" value="RESPONSE_REGULATORY"/>
    <property type="match status" value="1"/>
</dbReference>
<dbReference type="CDD" id="cd00130">
    <property type="entry name" value="PAS"/>
    <property type="match status" value="2"/>
</dbReference>
<feature type="domain" description="Histidine kinase" evidence="9">
    <location>
        <begin position="823"/>
        <end position="1051"/>
    </location>
</feature>
<dbReference type="Pfam" id="PF08447">
    <property type="entry name" value="PAS_3"/>
    <property type="match status" value="1"/>
</dbReference>
<dbReference type="Gene3D" id="1.10.287.130">
    <property type="match status" value="1"/>
</dbReference>
<feature type="domain" description="PAS" evidence="11">
    <location>
        <begin position="425"/>
        <end position="468"/>
    </location>
</feature>
<feature type="transmembrane region" description="Helical" evidence="8">
    <location>
        <begin position="132"/>
        <end position="153"/>
    </location>
</feature>
<accession>A0A146G7C2</accession>
<dbReference type="SUPFAM" id="SSF55785">
    <property type="entry name" value="PYP-like sensor domain (PAS domain)"/>
    <property type="match status" value="3"/>
</dbReference>
<dbReference type="SUPFAM" id="SSF55874">
    <property type="entry name" value="ATPase domain of HSP90 chaperone/DNA topoisomerase II/histidine kinase"/>
    <property type="match status" value="1"/>
</dbReference>
<dbReference type="InterPro" id="IPR036097">
    <property type="entry name" value="HisK_dim/P_sf"/>
</dbReference>
<dbReference type="SMART" id="SM00388">
    <property type="entry name" value="HisKA"/>
    <property type="match status" value="1"/>
</dbReference>
<dbReference type="STRING" id="690879.TSACC_22032"/>
<dbReference type="CDD" id="cd00082">
    <property type="entry name" value="HisKA"/>
    <property type="match status" value="1"/>
</dbReference>
<dbReference type="Gene3D" id="3.30.565.10">
    <property type="entry name" value="Histidine kinase-like ATPase, C-terminal domain"/>
    <property type="match status" value="1"/>
</dbReference>
<dbReference type="Pfam" id="PF00072">
    <property type="entry name" value="Response_reg"/>
    <property type="match status" value="1"/>
</dbReference>